<reference evidence="4" key="1">
    <citation type="submission" date="2025-08" db="UniProtKB">
        <authorList>
            <consortium name="RefSeq"/>
        </authorList>
    </citation>
    <scope>IDENTIFICATION</scope>
    <source>
        <tissue evidence="4">Blood</tissue>
    </source>
</reference>
<evidence type="ECO:0000259" key="1">
    <source>
        <dbReference type="PROSITE" id="PS50200"/>
    </source>
</evidence>
<dbReference type="SUPFAM" id="SSF54236">
    <property type="entry name" value="Ubiquitin-like"/>
    <property type="match status" value="1"/>
</dbReference>
<sequence length="338" mass="37464">MECPITGPHPAALGNGSRGFQLRQLPVLIGNDSWEGEGAWQRQVSGSDLKNGYTVEACQEPLECSGGTLDFGVKNSAGQACCQDPPSTLCWVGGKGKEHNVKSLCGWTTGRRGENHRTTCVNSERSCGWCRLGHGKPSETFNKNCAKRQCFSSCPVWKASPGGFLKMRVLIQEAGAGSQDSVLTQLVQNTQSCKTSVFTPAYGSVTNVRVNSTMTTLHVLTLLLNKFRVENGPSEFALYIVHESGERTKLKDCEYPLISRILHGPCEKIARMFLMEADLGEEVPHDVAQYIKFEMPVLDSFVEKLKEEEEREIIKLTMKFQALRLTMLQRLEQLVEAE</sequence>
<dbReference type="PROSITE" id="PS50200">
    <property type="entry name" value="RA"/>
    <property type="match status" value="1"/>
</dbReference>
<dbReference type="Proteomes" id="UP001652583">
    <property type="component" value="Chromosome D2"/>
</dbReference>
<name>A0ABM3NWT3_ACIJB</name>
<feature type="domain" description="SARAH" evidence="2">
    <location>
        <begin position="287"/>
        <end position="334"/>
    </location>
</feature>
<dbReference type="Pfam" id="PF00788">
    <property type="entry name" value="RA"/>
    <property type="match status" value="1"/>
</dbReference>
<dbReference type="CDD" id="cd21894">
    <property type="entry name" value="SARAH_RASSF4"/>
    <property type="match status" value="1"/>
</dbReference>
<keyword evidence="3" id="KW-1185">Reference proteome</keyword>
<evidence type="ECO:0000313" key="4">
    <source>
        <dbReference type="RefSeq" id="XP_053063886.1"/>
    </source>
</evidence>
<protein>
    <submittedName>
        <fullName evidence="4">Ras association domain-containing protein 4 isoform X1</fullName>
    </submittedName>
</protein>
<evidence type="ECO:0000313" key="3">
    <source>
        <dbReference type="Proteomes" id="UP001652583"/>
    </source>
</evidence>
<dbReference type="PANTHER" id="PTHR22738">
    <property type="entry name" value="RASSF"/>
    <property type="match status" value="1"/>
</dbReference>
<organism evidence="3 4">
    <name type="scientific">Acinonyx jubatus</name>
    <name type="common">Cheetah</name>
    <dbReference type="NCBI Taxonomy" id="32536"/>
    <lineage>
        <taxon>Eukaryota</taxon>
        <taxon>Metazoa</taxon>
        <taxon>Chordata</taxon>
        <taxon>Craniata</taxon>
        <taxon>Vertebrata</taxon>
        <taxon>Euteleostomi</taxon>
        <taxon>Mammalia</taxon>
        <taxon>Eutheria</taxon>
        <taxon>Laurasiatheria</taxon>
        <taxon>Carnivora</taxon>
        <taxon>Feliformia</taxon>
        <taxon>Felidae</taxon>
        <taxon>Felinae</taxon>
        <taxon>Acinonyx</taxon>
    </lineage>
</organism>
<dbReference type="InterPro" id="IPR029071">
    <property type="entry name" value="Ubiquitin-like_domsf"/>
</dbReference>
<dbReference type="InterPro" id="IPR000159">
    <property type="entry name" value="RA_dom"/>
</dbReference>
<feature type="domain" description="Ras-associating" evidence="1">
    <location>
        <begin position="191"/>
        <end position="279"/>
    </location>
</feature>
<dbReference type="PROSITE" id="PS50951">
    <property type="entry name" value="SARAH"/>
    <property type="match status" value="1"/>
</dbReference>
<dbReference type="GeneID" id="106972113"/>
<proteinExistence type="predicted"/>
<dbReference type="Gene3D" id="3.10.20.90">
    <property type="entry name" value="Phosphatidylinositol 3-kinase Catalytic Subunit, Chain A, domain 1"/>
    <property type="match status" value="1"/>
</dbReference>
<dbReference type="SMART" id="SM00314">
    <property type="entry name" value="RA"/>
    <property type="match status" value="1"/>
</dbReference>
<dbReference type="Pfam" id="PF16517">
    <property type="entry name" value="Nore1-SARAH"/>
    <property type="match status" value="1"/>
</dbReference>
<accession>A0ABM3NWT3</accession>
<dbReference type="RefSeq" id="XP_053063886.1">
    <property type="nucleotide sequence ID" value="XM_053207911.1"/>
</dbReference>
<dbReference type="PANTHER" id="PTHR22738:SF4">
    <property type="entry name" value="RAS ASSOCIATION DOMAIN-CONTAINING PROTEIN 4"/>
    <property type="match status" value="1"/>
</dbReference>
<dbReference type="InterPro" id="IPR033614">
    <property type="entry name" value="RASSF1-6"/>
</dbReference>
<dbReference type="InterPro" id="IPR011524">
    <property type="entry name" value="SARAH_dom"/>
</dbReference>
<gene>
    <name evidence="4" type="primary">RASSF4</name>
</gene>
<evidence type="ECO:0000259" key="2">
    <source>
        <dbReference type="PROSITE" id="PS50951"/>
    </source>
</evidence>